<evidence type="ECO:0000256" key="1">
    <source>
        <dbReference type="SAM" id="MobiDB-lite"/>
    </source>
</evidence>
<feature type="region of interest" description="Disordered" evidence="1">
    <location>
        <begin position="177"/>
        <end position="218"/>
    </location>
</feature>
<dbReference type="Proteomes" id="UP000249218">
    <property type="component" value="Unassembled WGS sequence"/>
</dbReference>
<sequence>MAPTETKLVLSRIVVSAAVFISLCVELPSVRAAEVRRCYWCGPLAEQVHRSTRALPCSGPHTQVTVCDPGFPYCAVVATSPPYIESRYCVKLYQDECYSLYCNSTRTWRMTCPCRGDLCNGPNTDREEDAFAGLAKLVARTHNTRVRRALISTSGFINMNTKTNRIDNTTVEDNKMIPFNTSDNVVDTDLTNDNQMNETNTNEDGGNKEEESSADETATVVPDVKNDENEMPETATVANVELNNEAPTSSANNDADEVIKTTDAQMNETSIQIDIPTVEIESSDLKTEIILMSSETTKVVKDMEPSDVTNANENIPEIHTVPEITTQATVELKDTAGMTTQATITSPTEEKVTISKVKPSEQLPTAEALQHNDTPSTKATEQVTMSTATTSMQPMQVLTTEATKPRNNTAVRMETHILTLAVGVILHFKI</sequence>
<protein>
    <submittedName>
        <fullName evidence="3">Uncharacterized protein</fullName>
    </submittedName>
</protein>
<dbReference type="EMBL" id="KZ149942">
    <property type="protein sequence ID" value="PZC76891.1"/>
    <property type="molecule type" value="Genomic_DNA"/>
</dbReference>
<proteinExistence type="predicted"/>
<keyword evidence="4" id="KW-1185">Reference proteome</keyword>
<evidence type="ECO:0000313" key="4">
    <source>
        <dbReference type="Proteomes" id="UP000249218"/>
    </source>
</evidence>
<evidence type="ECO:0000313" key="3">
    <source>
        <dbReference type="EMBL" id="PZC76891.1"/>
    </source>
</evidence>
<keyword evidence="2" id="KW-0732">Signal</keyword>
<reference evidence="3 4" key="1">
    <citation type="journal article" date="2017" name="BMC Biol.">
        <title>Genomic innovations, transcriptional plasticity and gene loss underlying the evolution and divergence of two highly polyphagous and invasive Helicoverpa pest species.</title>
        <authorList>
            <person name="Pearce S.L."/>
            <person name="Clarke D.F."/>
            <person name="East P.D."/>
            <person name="Elfekih S."/>
            <person name="Gordon K.H."/>
            <person name="Jermiin L.S."/>
            <person name="McGaughran A."/>
            <person name="Oakeshott J.G."/>
            <person name="Papanikolaou A."/>
            <person name="Perera O.P."/>
            <person name="Rane R.V."/>
            <person name="Richards S."/>
            <person name="Tay W.T."/>
            <person name="Walsh T.K."/>
            <person name="Anderson A."/>
            <person name="Anderson C.J."/>
            <person name="Asgari S."/>
            <person name="Board P.G."/>
            <person name="Bretschneider A."/>
            <person name="Campbell P.M."/>
            <person name="Chertemps T."/>
            <person name="Christeller J.T."/>
            <person name="Coppin C.W."/>
            <person name="Downes S.J."/>
            <person name="Duan G."/>
            <person name="Farnsworth C.A."/>
            <person name="Good R.T."/>
            <person name="Han L.B."/>
            <person name="Han Y.C."/>
            <person name="Hatje K."/>
            <person name="Horne I."/>
            <person name="Huang Y.P."/>
            <person name="Hughes D.S."/>
            <person name="Jacquin-Joly E."/>
            <person name="James W."/>
            <person name="Jhangiani S."/>
            <person name="Kollmar M."/>
            <person name="Kuwar S.S."/>
            <person name="Li S."/>
            <person name="Liu N.Y."/>
            <person name="Maibeche M.T."/>
            <person name="Miller J.R."/>
            <person name="Montagne N."/>
            <person name="Perry T."/>
            <person name="Qu J."/>
            <person name="Song S.V."/>
            <person name="Sutton G.G."/>
            <person name="Vogel H."/>
            <person name="Walenz B.P."/>
            <person name="Xu W."/>
            <person name="Zhang H.J."/>
            <person name="Zou Z."/>
            <person name="Batterham P."/>
            <person name="Edwards O.R."/>
            <person name="Feyereisen R."/>
            <person name="Gibbs R.A."/>
            <person name="Heckel D.G."/>
            <person name="McGrath A."/>
            <person name="Robin C."/>
            <person name="Scherer S.E."/>
            <person name="Worley K.C."/>
            <person name="Wu Y.D."/>
        </authorList>
    </citation>
    <scope>NUCLEOTIDE SEQUENCE [LARGE SCALE GENOMIC DNA]</scope>
    <source>
        <strain evidence="3">Harm_GR_Male_#8</strain>
        <tissue evidence="3">Whole organism</tissue>
    </source>
</reference>
<feature type="compositionally biased region" description="Polar residues" evidence="1">
    <location>
        <begin position="371"/>
        <end position="381"/>
    </location>
</feature>
<accession>A0A2W1BRF0</accession>
<evidence type="ECO:0000256" key="2">
    <source>
        <dbReference type="SAM" id="SignalP"/>
    </source>
</evidence>
<organism evidence="3 4">
    <name type="scientific">Helicoverpa armigera</name>
    <name type="common">Cotton bollworm</name>
    <name type="synonym">Heliothis armigera</name>
    <dbReference type="NCBI Taxonomy" id="29058"/>
    <lineage>
        <taxon>Eukaryota</taxon>
        <taxon>Metazoa</taxon>
        <taxon>Ecdysozoa</taxon>
        <taxon>Arthropoda</taxon>
        <taxon>Hexapoda</taxon>
        <taxon>Insecta</taxon>
        <taxon>Pterygota</taxon>
        <taxon>Neoptera</taxon>
        <taxon>Endopterygota</taxon>
        <taxon>Lepidoptera</taxon>
        <taxon>Glossata</taxon>
        <taxon>Ditrysia</taxon>
        <taxon>Noctuoidea</taxon>
        <taxon>Noctuidae</taxon>
        <taxon>Heliothinae</taxon>
        <taxon>Helicoverpa</taxon>
    </lineage>
</organism>
<dbReference type="AlphaFoldDB" id="A0A2W1BRF0"/>
<feature type="chain" id="PRO_5015878436" evidence="2">
    <location>
        <begin position="33"/>
        <end position="430"/>
    </location>
</feature>
<feature type="compositionally biased region" description="Low complexity" evidence="1">
    <location>
        <begin position="180"/>
        <end position="194"/>
    </location>
</feature>
<gene>
    <name evidence="3" type="primary">HaOG204030</name>
    <name evidence="3" type="ORF">B5X24_HaOG204030</name>
</gene>
<dbReference type="OrthoDB" id="7448016at2759"/>
<feature type="region of interest" description="Disordered" evidence="1">
    <location>
        <begin position="359"/>
        <end position="381"/>
    </location>
</feature>
<name>A0A2W1BRF0_HELAM</name>
<feature type="signal peptide" evidence="2">
    <location>
        <begin position="1"/>
        <end position="32"/>
    </location>
</feature>
<feature type="compositionally biased region" description="Polar residues" evidence="1">
    <location>
        <begin position="195"/>
        <end position="204"/>
    </location>
</feature>